<evidence type="ECO:0000256" key="1">
    <source>
        <dbReference type="SAM" id="Coils"/>
    </source>
</evidence>
<dbReference type="InParanoid" id="A0A1I4IBM3"/>
<reference evidence="4 5" key="1">
    <citation type="submission" date="2016-10" db="EMBL/GenBank/DDBJ databases">
        <authorList>
            <person name="de Groot N.N."/>
        </authorList>
    </citation>
    <scope>NUCLEOTIDE SEQUENCE [LARGE SCALE GENOMIC DNA]</scope>
    <source>
        <strain evidence="4 5">DSM 45317</strain>
    </source>
</reference>
<organism evidence="4 5">
    <name type="scientific">Geodermatophilus ruber</name>
    <dbReference type="NCBI Taxonomy" id="504800"/>
    <lineage>
        <taxon>Bacteria</taxon>
        <taxon>Bacillati</taxon>
        <taxon>Actinomycetota</taxon>
        <taxon>Actinomycetes</taxon>
        <taxon>Geodermatophilales</taxon>
        <taxon>Geodermatophilaceae</taxon>
        <taxon>Geodermatophilus</taxon>
    </lineage>
</organism>
<feature type="transmembrane region" description="Helical" evidence="3">
    <location>
        <begin position="96"/>
        <end position="119"/>
    </location>
</feature>
<feature type="coiled-coil region" evidence="1">
    <location>
        <begin position="118"/>
        <end position="170"/>
    </location>
</feature>
<evidence type="ECO:0000313" key="4">
    <source>
        <dbReference type="EMBL" id="SFL51704.1"/>
    </source>
</evidence>
<sequence length="285" mass="28682">MGAAVDAGRDDAGTGTAGAGWAPPVPPADGAPAWSGTAGGTVPPAWTGPGVAEQGPPAWTPTVVWEVPGAPARPLGAPPPAQAGAAPAPRRRWWPVAALVAGVLTVGLGGGVAIGVLAADDQARVDALDAEVEGLQGEVTDLEREVADVRARAEEDVATARADAQAAVEAENGARQAALDARAAELDSREGELAAREDAVAVLEKQAEDGGFPGSGVRLVGAEVAPGTYRASSPEDCYWERRSGLSGDFDEIITNGIGAGDATVTIRASDVAFASERCGTWQRIG</sequence>
<name>A0A1I4IBM3_9ACTN</name>
<dbReference type="SUPFAM" id="SSF161270">
    <property type="entry name" value="PspA lactotransferrin-binding region"/>
    <property type="match status" value="1"/>
</dbReference>
<dbReference type="EMBL" id="FOSW01000012">
    <property type="protein sequence ID" value="SFL51704.1"/>
    <property type="molecule type" value="Genomic_DNA"/>
</dbReference>
<evidence type="ECO:0000256" key="2">
    <source>
        <dbReference type="SAM" id="MobiDB-lite"/>
    </source>
</evidence>
<evidence type="ECO:0000313" key="5">
    <source>
        <dbReference type="Proteomes" id="UP000199152"/>
    </source>
</evidence>
<protein>
    <submittedName>
        <fullName evidence="4">Uncharacterized protein</fullName>
    </submittedName>
</protein>
<proteinExistence type="predicted"/>
<keyword evidence="3" id="KW-0472">Membrane</keyword>
<keyword evidence="5" id="KW-1185">Reference proteome</keyword>
<dbReference type="STRING" id="504800.SAMN04488085_112141"/>
<keyword evidence="3" id="KW-0812">Transmembrane</keyword>
<evidence type="ECO:0000256" key="3">
    <source>
        <dbReference type="SAM" id="Phobius"/>
    </source>
</evidence>
<keyword evidence="3" id="KW-1133">Transmembrane helix</keyword>
<dbReference type="AlphaFoldDB" id="A0A1I4IBM3"/>
<accession>A0A1I4IBM3</accession>
<gene>
    <name evidence="4" type="ORF">SAMN04488085_112141</name>
</gene>
<dbReference type="Proteomes" id="UP000199152">
    <property type="component" value="Unassembled WGS sequence"/>
</dbReference>
<feature type="region of interest" description="Disordered" evidence="2">
    <location>
        <begin position="1"/>
        <end position="57"/>
    </location>
</feature>
<keyword evidence="1" id="KW-0175">Coiled coil</keyword>